<gene>
    <name evidence="1" type="ORF">ARMSODRAFT_42204</name>
</gene>
<protein>
    <submittedName>
        <fullName evidence="1">Uncharacterized protein</fullName>
    </submittedName>
</protein>
<name>A0A2H3CGY8_9AGAR</name>
<accession>A0A2H3CGY8</accession>
<evidence type="ECO:0000313" key="1">
    <source>
        <dbReference type="EMBL" id="PBK78462.1"/>
    </source>
</evidence>
<sequence>MWRCNLRCRLDRSSLKGAVISGHWTYSQIGVLTIIEGSFDLFDIEETWLGMCAPVCAGTFRETEGHAQHLEKPVKRLSYLTIYFNCGISIPRGFHSLYPLLPCTRRLLLLNLLPHTHKNGILLPDTDFKRCAFFVYEAFSPPSATTKASSKLYASTTLQSAQHSHLQIPSVVGRPRLRHSEIQGAHLVHEGYFLDGVSWKMR</sequence>
<evidence type="ECO:0000313" key="2">
    <source>
        <dbReference type="Proteomes" id="UP000218334"/>
    </source>
</evidence>
<reference evidence="2" key="1">
    <citation type="journal article" date="2017" name="Nat. Ecol. Evol.">
        <title>Genome expansion and lineage-specific genetic innovations in the forest pathogenic fungi Armillaria.</title>
        <authorList>
            <person name="Sipos G."/>
            <person name="Prasanna A.N."/>
            <person name="Walter M.C."/>
            <person name="O'Connor E."/>
            <person name="Balint B."/>
            <person name="Krizsan K."/>
            <person name="Kiss B."/>
            <person name="Hess J."/>
            <person name="Varga T."/>
            <person name="Slot J."/>
            <person name="Riley R."/>
            <person name="Boka B."/>
            <person name="Rigling D."/>
            <person name="Barry K."/>
            <person name="Lee J."/>
            <person name="Mihaltcheva S."/>
            <person name="LaButti K."/>
            <person name="Lipzen A."/>
            <person name="Waldron R."/>
            <person name="Moloney N.M."/>
            <person name="Sperisen C."/>
            <person name="Kredics L."/>
            <person name="Vagvoelgyi C."/>
            <person name="Patrignani A."/>
            <person name="Fitzpatrick D."/>
            <person name="Nagy I."/>
            <person name="Doyle S."/>
            <person name="Anderson J.B."/>
            <person name="Grigoriev I.V."/>
            <person name="Gueldener U."/>
            <person name="Muensterkoetter M."/>
            <person name="Nagy L.G."/>
        </authorList>
    </citation>
    <scope>NUCLEOTIDE SEQUENCE [LARGE SCALE GENOMIC DNA]</scope>
    <source>
        <strain evidence="2">28-4</strain>
    </source>
</reference>
<dbReference type="EMBL" id="KZ293415">
    <property type="protein sequence ID" value="PBK78462.1"/>
    <property type="molecule type" value="Genomic_DNA"/>
</dbReference>
<dbReference type="AlphaFoldDB" id="A0A2H3CGY8"/>
<proteinExistence type="predicted"/>
<organism evidence="1 2">
    <name type="scientific">Armillaria solidipes</name>
    <dbReference type="NCBI Taxonomy" id="1076256"/>
    <lineage>
        <taxon>Eukaryota</taxon>
        <taxon>Fungi</taxon>
        <taxon>Dikarya</taxon>
        <taxon>Basidiomycota</taxon>
        <taxon>Agaricomycotina</taxon>
        <taxon>Agaricomycetes</taxon>
        <taxon>Agaricomycetidae</taxon>
        <taxon>Agaricales</taxon>
        <taxon>Marasmiineae</taxon>
        <taxon>Physalacriaceae</taxon>
        <taxon>Armillaria</taxon>
    </lineage>
</organism>
<dbReference type="Proteomes" id="UP000218334">
    <property type="component" value="Unassembled WGS sequence"/>
</dbReference>
<keyword evidence="2" id="KW-1185">Reference proteome</keyword>